<keyword evidence="3" id="KW-1185">Reference proteome</keyword>
<organism evidence="2 3">
    <name type="scientific">Croceibacterium salegens</name>
    <dbReference type="NCBI Taxonomy" id="1737568"/>
    <lineage>
        <taxon>Bacteria</taxon>
        <taxon>Pseudomonadati</taxon>
        <taxon>Pseudomonadota</taxon>
        <taxon>Alphaproteobacteria</taxon>
        <taxon>Sphingomonadales</taxon>
        <taxon>Erythrobacteraceae</taxon>
        <taxon>Croceibacterium</taxon>
    </lineage>
</organism>
<sequence length="257" mass="28536">MRLALAALAAIAITAPALAEDAGHPDLSGYWNAPFRGYPMPDDLKAKLPPDTVVLEDTGAAEFPRGVYGGLKLTQKALDRARDWQPTDDMTIARVCQPQSIMYTVQGPFPFQVIEAPGLIVFRYEYYDQYRLIYTDGRGHLPAAAPHTKMGDSIGHWEGDELVIDTTHLAPSTITNNGLDHSSEAHMVERYRLADDGKSLEATQWFEDPEMLENHGARYIKWTRGSDYIYPYDCDPTFALEYQGKDAPEAAGKPAGK</sequence>
<evidence type="ECO:0000313" key="2">
    <source>
        <dbReference type="EMBL" id="MXO59939.1"/>
    </source>
</evidence>
<dbReference type="RefSeq" id="WP_159794865.1">
    <property type="nucleotide sequence ID" value="NZ_WTYM01000042.1"/>
</dbReference>
<gene>
    <name evidence="2" type="ORF">GRI89_10350</name>
</gene>
<evidence type="ECO:0000313" key="3">
    <source>
        <dbReference type="Proteomes" id="UP000433652"/>
    </source>
</evidence>
<feature type="signal peptide" evidence="1">
    <location>
        <begin position="1"/>
        <end position="19"/>
    </location>
</feature>
<protein>
    <submittedName>
        <fullName evidence="2">Uncharacterized protein</fullName>
    </submittedName>
</protein>
<proteinExistence type="predicted"/>
<feature type="chain" id="PRO_5026359460" evidence="1">
    <location>
        <begin position="20"/>
        <end position="257"/>
    </location>
</feature>
<dbReference type="EMBL" id="WTYM01000042">
    <property type="protein sequence ID" value="MXO59939.1"/>
    <property type="molecule type" value="Genomic_DNA"/>
</dbReference>
<dbReference type="OrthoDB" id="7054794at2"/>
<comment type="caution">
    <text evidence="2">The sequence shown here is derived from an EMBL/GenBank/DDBJ whole genome shotgun (WGS) entry which is preliminary data.</text>
</comment>
<accession>A0A6I4SX68</accession>
<evidence type="ECO:0000256" key="1">
    <source>
        <dbReference type="SAM" id="SignalP"/>
    </source>
</evidence>
<name>A0A6I4SX68_9SPHN</name>
<reference evidence="2 3" key="1">
    <citation type="submission" date="2019-12" db="EMBL/GenBank/DDBJ databases">
        <title>Genomic-based taxomic classification of the family Erythrobacteraceae.</title>
        <authorList>
            <person name="Xu L."/>
        </authorList>
    </citation>
    <scope>NUCLEOTIDE SEQUENCE [LARGE SCALE GENOMIC DNA]</scope>
    <source>
        <strain evidence="2 3">MCCC 1K01500</strain>
    </source>
</reference>
<dbReference type="AlphaFoldDB" id="A0A6I4SX68"/>
<keyword evidence="1" id="KW-0732">Signal</keyword>
<dbReference type="Proteomes" id="UP000433652">
    <property type="component" value="Unassembled WGS sequence"/>
</dbReference>